<keyword evidence="1" id="KW-1133">Transmembrane helix</keyword>
<evidence type="ECO:0000256" key="1">
    <source>
        <dbReference type="SAM" id="Phobius"/>
    </source>
</evidence>
<feature type="transmembrane region" description="Helical" evidence="1">
    <location>
        <begin position="54"/>
        <end position="78"/>
    </location>
</feature>
<accession>A0ABX1WUS6</accession>
<keyword evidence="1" id="KW-0472">Membrane</keyword>
<keyword evidence="1" id="KW-0812">Transmembrane</keyword>
<comment type="caution">
    <text evidence="2">The sequence shown here is derived from an EMBL/GenBank/DDBJ whole genome shotgun (WGS) entry which is preliminary data.</text>
</comment>
<evidence type="ECO:0000313" key="2">
    <source>
        <dbReference type="EMBL" id="NOU59807.1"/>
    </source>
</evidence>
<dbReference type="RefSeq" id="WP_171595077.1">
    <property type="nucleotide sequence ID" value="NZ_RZNH01000010.1"/>
</dbReference>
<keyword evidence="3" id="KW-1185">Reference proteome</keyword>
<name>A0ABX1WUS6_9BACT</name>
<protein>
    <submittedName>
        <fullName evidence="2">Uncharacterized protein</fullName>
    </submittedName>
</protein>
<gene>
    <name evidence="2" type="ORF">ELS83_08235</name>
</gene>
<dbReference type="EMBL" id="RZNH01000010">
    <property type="protein sequence ID" value="NOU59807.1"/>
    <property type="molecule type" value="Genomic_DNA"/>
</dbReference>
<feature type="transmembrane region" description="Helical" evidence="1">
    <location>
        <begin position="90"/>
        <end position="107"/>
    </location>
</feature>
<proteinExistence type="predicted"/>
<sequence length="167" mass="19223">MKHLSYTEKCSCESNQFCMFVNEFNDFSDQEKELLTKQIVQGELPNVLYVSGVLAVWSVIAGVVDAILFPGIIVYAIFHGVIDYKVLTPPILFLTGNLIVKLIYIYLSLKHTVRTVDIMITALPYAGSAYLIKKFFFKDKLLTKAVSLYLKNKKQEFKRQMFGYLKW</sequence>
<evidence type="ECO:0000313" key="3">
    <source>
        <dbReference type="Proteomes" id="UP000732105"/>
    </source>
</evidence>
<reference evidence="2 3" key="1">
    <citation type="submission" date="2018-12" db="EMBL/GenBank/DDBJ databases">
        <title>Marinifilum JC070 sp. nov., a marine bacterium isolated from Yongle Blue Hole in the South China Sea.</title>
        <authorList>
            <person name="Fu T."/>
        </authorList>
    </citation>
    <scope>NUCLEOTIDE SEQUENCE [LARGE SCALE GENOMIC DNA]</scope>
    <source>
        <strain evidence="2 3">JC070</strain>
    </source>
</reference>
<dbReference type="Proteomes" id="UP000732105">
    <property type="component" value="Unassembled WGS sequence"/>
</dbReference>
<organism evidence="2 3">
    <name type="scientific">Marinifilum caeruleilacunae</name>
    <dbReference type="NCBI Taxonomy" id="2499076"/>
    <lineage>
        <taxon>Bacteria</taxon>
        <taxon>Pseudomonadati</taxon>
        <taxon>Bacteroidota</taxon>
        <taxon>Bacteroidia</taxon>
        <taxon>Marinilabiliales</taxon>
        <taxon>Marinifilaceae</taxon>
    </lineage>
</organism>